<dbReference type="EMBL" id="FUKQ01000001">
    <property type="protein sequence ID" value="SJN15723.1"/>
    <property type="molecule type" value="Genomic_DNA"/>
</dbReference>
<keyword evidence="4" id="KW-1185">Reference proteome</keyword>
<dbReference type="GO" id="GO:0016616">
    <property type="term" value="F:oxidoreductase activity, acting on the CH-OH group of donors, NAD or NADP as acceptor"/>
    <property type="evidence" value="ECO:0007669"/>
    <property type="project" value="UniProtKB-ARBA"/>
</dbReference>
<dbReference type="Gene3D" id="3.40.50.720">
    <property type="entry name" value="NAD(P)-binding Rossmann-like Domain"/>
    <property type="match status" value="1"/>
</dbReference>
<gene>
    <name evidence="3" type="ORF">FM114_00270</name>
</gene>
<proteinExistence type="inferred from homology"/>
<evidence type="ECO:0000313" key="4">
    <source>
        <dbReference type="Proteomes" id="UP000188342"/>
    </source>
</evidence>
<evidence type="ECO:0000313" key="3">
    <source>
        <dbReference type="EMBL" id="SJN15723.1"/>
    </source>
</evidence>
<dbReference type="Pfam" id="PF00106">
    <property type="entry name" value="adh_short"/>
    <property type="match status" value="1"/>
</dbReference>
<dbReference type="RefSeq" id="WP_094763208.1">
    <property type="nucleotide sequence ID" value="NZ_FUKQ01000001.1"/>
</dbReference>
<dbReference type="OrthoDB" id="9775296at2"/>
<evidence type="ECO:0000256" key="2">
    <source>
        <dbReference type="ARBA" id="ARBA00023002"/>
    </source>
</evidence>
<accession>A0A1R4I8U3</accession>
<organism evidence="3 4">
    <name type="scientific">Luteococcus japonicus LSP_Lj1</name>
    <dbReference type="NCBI Taxonomy" id="1255658"/>
    <lineage>
        <taxon>Bacteria</taxon>
        <taxon>Bacillati</taxon>
        <taxon>Actinomycetota</taxon>
        <taxon>Actinomycetes</taxon>
        <taxon>Propionibacteriales</taxon>
        <taxon>Propionibacteriaceae</taxon>
        <taxon>Luteococcus</taxon>
    </lineage>
</organism>
<sequence>MSSDANSKRKIALVTGASSGIGAATARHLAGEGYHVICAARRIDRIQAVADEIGGRALACDVTDAEQVDTLAREVGDRLDLLVNNAGGAVGLEPVSEADLEAWRTMFEVNVFGTARVTKALLPALEQAEGTIVFVTSTAADGAYEGAAGYCGAKSAERAIVEACRLELFDRPVRVTEIAPGMVHTDEFSLTRFHGDQTKADKVYAGVDEPLVADDVADAITWMATRPRHVNIDRMTIRPRAQASQFKVHREG</sequence>
<protein>
    <submittedName>
        <fullName evidence="3">Short-chain dehydrogenase/reductase SDR</fullName>
    </submittedName>
</protein>
<comment type="similarity">
    <text evidence="1">Belongs to the short-chain dehydrogenases/reductases (SDR) family.</text>
</comment>
<dbReference type="SUPFAM" id="SSF51735">
    <property type="entry name" value="NAD(P)-binding Rossmann-fold domains"/>
    <property type="match status" value="1"/>
</dbReference>
<dbReference type="FunFam" id="3.40.50.720:FF:000047">
    <property type="entry name" value="NADP-dependent L-serine/L-allo-threonine dehydrogenase"/>
    <property type="match status" value="1"/>
</dbReference>
<dbReference type="STRING" id="1255658.FM114_00270"/>
<keyword evidence="2" id="KW-0560">Oxidoreductase</keyword>
<evidence type="ECO:0000256" key="1">
    <source>
        <dbReference type="ARBA" id="ARBA00006484"/>
    </source>
</evidence>
<dbReference type="InterPro" id="IPR036291">
    <property type="entry name" value="NAD(P)-bd_dom_sf"/>
</dbReference>
<dbReference type="Proteomes" id="UP000188342">
    <property type="component" value="Unassembled WGS sequence"/>
</dbReference>
<dbReference type="PRINTS" id="PR00081">
    <property type="entry name" value="GDHRDH"/>
</dbReference>
<dbReference type="AlphaFoldDB" id="A0A1R4I8U3"/>
<reference evidence="3 4" key="1">
    <citation type="submission" date="2017-02" db="EMBL/GenBank/DDBJ databases">
        <authorList>
            <person name="Peterson S.W."/>
        </authorList>
    </citation>
    <scope>NUCLEOTIDE SEQUENCE [LARGE SCALE GENOMIC DNA]</scope>
    <source>
        <strain evidence="3 4">LSP_Lj1</strain>
    </source>
</reference>
<dbReference type="PANTHER" id="PTHR42901">
    <property type="entry name" value="ALCOHOL DEHYDROGENASE"/>
    <property type="match status" value="1"/>
</dbReference>
<dbReference type="InterPro" id="IPR002347">
    <property type="entry name" value="SDR_fam"/>
</dbReference>
<name>A0A1R4I8U3_9ACTN</name>
<dbReference type="PANTHER" id="PTHR42901:SF1">
    <property type="entry name" value="ALCOHOL DEHYDROGENASE"/>
    <property type="match status" value="1"/>
</dbReference>